<sequence length="38" mass="4540">MRARAKEFIPLVSSIFWVNWVNWLNWLVAICFVMIATI</sequence>
<evidence type="ECO:0000256" key="1">
    <source>
        <dbReference type="SAM" id="Phobius"/>
    </source>
</evidence>
<accession>W1N124</accession>
<proteinExistence type="predicted"/>
<evidence type="ECO:0000313" key="3">
    <source>
        <dbReference type="Proteomes" id="UP000019113"/>
    </source>
</evidence>
<dbReference type="Proteomes" id="UP000019113">
    <property type="component" value="Unassembled WGS sequence"/>
</dbReference>
<evidence type="ECO:0000313" key="2">
    <source>
        <dbReference type="EMBL" id="ERL49183.1"/>
    </source>
</evidence>
<dbReference type="EMBL" id="AVBC01000068">
    <property type="protein sequence ID" value="ERL49183.1"/>
    <property type="molecule type" value="Genomic_DNA"/>
</dbReference>
<dbReference type="AlphaFoldDB" id="W1N124"/>
<gene>
    <name evidence="2" type="ORF">BJB45_07870</name>
</gene>
<organism evidence="2 3">
    <name type="scientific">Halomonas huangheensis</name>
    <dbReference type="NCBI Taxonomy" id="1178482"/>
    <lineage>
        <taxon>Bacteria</taxon>
        <taxon>Pseudomonadati</taxon>
        <taxon>Pseudomonadota</taxon>
        <taxon>Gammaproteobacteria</taxon>
        <taxon>Oceanospirillales</taxon>
        <taxon>Halomonadaceae</taxon>
        <taxon>Halomonas</taxon>
    </lineage>
</organism>
<keyword evidence="1" id="KW-0472">Membrane</keyword>
<name>W1N124_9GAMM</name>
<feature type="transmembrane region" description="Helical" evidence="1">
    <location>
        <begin position="20"/>
        <end position="37"/>
    </location>
</feature>
<protein>
    <submittedName>
        <fullName evidence="2">Uncharacterized protein</fullName>
    </submittedName>
</protein>
<keyword evidence="1" id="KW-1133">Transmembrane helix</keyword>
<keyword evidence="1" id="KW-0812">Transmembrane</keyword>
<keyword evidence="3" id="KW-1185">Reference proteome</keyword>
<comment type="caution">
    <text evidence="2">The sequence shown here is derived from an EMBL/GenBank/DDBJ whole genome shotgun (WGS) entry which is preliminary data.</text>
</comment>
<reference evidence="2 3" key="1">
    <citation type="submission" date="2013-08" db="EMBL/GenBank/DDBJ databases">
        <title>draft genome of Halomonas huanghegensis, strain BJGMM-B45T.</title>
        <authorList>
            <person name="Miao C."/>
            <person name="Wan Y."/>
            <person name="Jin W."/>
        </authorList>
    </citation>
    <scope>NUCLEOTIDE SEQUENCE [LARGE SCALE GENOMIC DNA]</scope>
    <source>
        <strain evidence="2 3">BJGMM-B45</strain>
    </source>
</reference>